<reference evidence="4" key="1">
    <citation type="journal article" date="2006" name="PLoS Biol.">
        <title>Macronuclear genome sequence of the ciliate Tetrahymena thermophila, a model eukaryote.</title>
        <authorList>
            <person name="Eisen J.A."/>
            <person name="Coyne R.S."/>
            <person name="Wu M."/>
            <person name="Wu D."/>
            <person name="Thiagarajan M."/>
            <person name="Wortman J.R."/>
            <person name="Badger J.H."/>
            <person name="Ren Q."/>
            <person name="Amedeo P."/>
            <person name="Jones K.M."/>
            <person name="Tallon L.J."/>
            <person name="Delcher A.L."/>
            <person name="Salzberg S.L."/>
            <person name="Silva J.C."/>
            <person name="Haas B.J."/>
            <person name="Majoros W.H."/>
            <person name="Farzad M."/>
            <person name="Carlton J.M."/>
            <person name="Smith R.K. Jr."/>
            <person name="Garg J."/>
            <person name="Pearlman R.E."/>
            <person name="Karrer K.M."/>
            <person name="Sun L."/>
            <person name="Manning G."/>
            <person name="Elde N.C."/>
            <person name="Turkewitz A.P."/>
            <person name="Asai D.J."/>
            <person name="Wilkes D.E."/>
            <person name="Wang Y."/>
            <person name="Cai H."/>
            <person name="Collins K."/>
            <person name="Stewart B.A."/>
            <person name="Lee S.R."/>
            <person name="Wilamowska K."/>
            <person name="Weinberg Z."/>
            <person name="Ruzzo W.L."/>
            <person name="Wloga D."/>
            <person name="Gaertig J."/>
            <person name="Frankel J."/>
            <person name="Tsao C.-C."/>
            <person name="Gorovsky M.A."/>
            <person name="Keeling P.J."/>
            <person name="Waller R.F."/>
            <person name="Patron N.J."/>
            <person name="Cherry J.M."/>
            <person name="Stover N.A."/>
            <person name="Krieger C.J."/>
            <person name="del Toro C."/>
            <person name="Ryder H.F."/>
            <person name="Williamson S.C."/>
            <person name="Barbeau R.A."/>
            <person name="Hamilton E.P."/>
            <person name="Orias E."/>
        </authorList>
    </citation>
    <scope>NUCLEOTIDE SEQUENCE [LARGE SCALE GENOMIC DNA]</scope>
    <source>
        <strain evidence="4">SB210</strain>
    </source>
</reference>
<evidence type="ECO:0000313" key="4">
    <source>
        <dbReference type="Proteomes" id="UP000009168"/>
    </source>
</evidence>
<dbReference type="EMBL" id="GG662650">
    <property type="protein sequence ID" value="EAR98552.1"/>
    <property type="molecule type" value="Genomic_DNA"/>
</dbReference>
<dbReference type="HOGENOM" id="CLU_085483_1_0_1"/>
<dbReference type="Pfam" id="PF08768">
    <property type="entry name" value="THAP4_heme-bd"/>
    <property type="match status" value="1"/>
</dbReference>
<dbReference type="GeneID" id="7845170"/>
<feature type="domain" description="THAP4-like heme-binding" evidence="2">
    <location>
        <begin position="6"/>
        <end position="150"/>
    </location>
</feature>
<dbReference type="PANTHER" id="PTHR15854">
    <property type="entry name" value="THAP4 PROTEIN"/>
    <property type="match status" value="1"/>
</dbReference>
<dbReference type="PANTHER" id="PTHR15854:SF4">
    <property type="entry name" value="PEROXYNITRITE ISOMERASE THAP4"/>
    <property type="match status" value="1"/>
</dbReference>
<sequence length="153" mass="17620">MAEVNHHFFMAGQWSGEGKLVEKGLAYNEQISITQIKPNLYLYTQTTQKQIDNIPLHAETGYFRFNPNNGVVELLLSHPFGVCEIEEGVISQSNKLELNSKDIIRTSSAKEPYVTKVKRVFSLHDNTLSYDVFFATNTYDMKHYLHCDMKLKQ</sequence>
<evidence type="ECO:0000313" key="3">
    <source>
        <dbReference type="EMBL" id="EAR98552.1"/>
    </source>
</evidence>
<dbReference type="AlphaFoldDB" id="Q23PY3"/>
<protein>
    <submittedName>
        <fullName evidence="3">UPF0678 fatty acid-binding protein-like protein, putative</fullName>
    </submittedName>
</protein>
<dbReference type="InterPro" id="IPR012674">
    <property type="entry name" value="Calycin"/>
</dbReference>
<keyword evidence="4" id="KW-1185">Reference proteome</keyword>
<name>Q23PY3_TETTS</name>
<proteinExistence type="predicted"/>
<dbReference type="InterPro" id="IPR014878">
    <property type="entry name" value="THAP4-like_heme-bd"/>
</dbReference>
<organism evidence="3 4">
    <name type="scientific">Tetrahymena thermophila (strain SB210)</name>
    <dbReference type="NCBI Taxonomy" id="312017"/>
    <lineage>
        <taxon>Eukaryota</taxon>
        <taxon>Sar</taxon>
        <taxon>Alveolata</taxon>
        <taxon>Ciliophora</taxon>
        <taxon>Intramacronucleata</taxon>
        <taxon>Oligohymenophorea</taxon>
        <taxon>Hymenostomatida</taxon>
        <taxon>Tetrahymenina</taxon>
        <taxon>Tetrahymenidae</taxon>
        <taxon>Tetrahymena</taxon>
    </lineage>
</organism>
<dbReference type="OrthoDB" id="58529at2759"/>
<dbReference type="RefSeq" id="XP_001018797.1">
    <property type="nucleotide sequence ID" value="XM_001018797.3"/>
</dbReference>
<dbReference type="Gene3D" id="2.40.128.20">
    <property type="match status" value="1"/>
</dbReference>
<comment type="catalytic activity">
    <reaction evidence="1">
        <text>peroxynitrite = nitrate</text>
        <dbReference type="Rhea" id="RHEA:63116"/>
        <dbReference type="ChEBI" id="CHEBI:17632"/>
        <dbReference type="ChEBI" id="CHEBI:25941"/>
    </reaction>
    <physiologicalReaction direction="left-to-right" evidence="1">
        <dbReference type="Rhea" id="RHEA:63117"/>
    </physiologicalReaction>
</comment>
<dbReference type="InParanoid" id="Q23PY3"/>
<dbReference type="SUPFAM" id="SSF50814">
    <property type="entry name" value="Lipocalins"/>
    <property type="match status" value="1"/>
</dbReference>
<gene>
    <name evidence="3" type="ORF">TTHERM_00463000</name>
</gene>
<dbReference type="InterPro" id="IPR045165">
    <property type="entry name" value="Nitrobindin"/>
</dbReference>
<evidence type="ECO:0000259" key="2">
    <source>
        <dbReference type="Pfam" id="PF08768"/>
    </source>
</evidence>
<dbReference type="OMA" id="EYHEEMN"/>
<accession>Q23PY3</accession>
<dbReference type="CDD" id="cd07828">
    <property type="entry name" value="lipocalin_heme-bd-THAP4-like"/>
    <property type="match status" value="1"/>
</dbReference>
<dbReference type="eggNOG" id="KOG3371">
    <property type="taxonomic scope" value="Eukaryota"/>
</dbReference>
<dbReference type="KEGG" id="tet:TTHERM_00463000"/>
<dbReference type="Proteomes" id="UP000009168">
    <property type="component" value="Unassembled WGS sequence"/>
</dbReference>
<evidence type="ECO:0000256" key="1">
    <source>
        <dbReference type="ARBA" id="ARBA00036993"/>
    </source>
</evidence>